<dbReference type="RefSeq" id="WP_170208182.1">
    <property type="nucleotide sequence ID" value="NZ_QWDN01001019.1"/>
</dbReference>
<sequence>LARKYQLAKFSPNNTDEYYFYDDKGNEVEVKGIYIYPDKEPFVGYNYKSEYDRFGNKVKEQEITGNYRSIRFEKYKTQITQYDNFQNMTLDVFIASDGSYIKTVKK</sequence>
<proteinExistence type="predicted"/>
<name>A0A4Y7U4E3_9FLAO</name>
<dbReference type="EMBL" id="QWDN01001019">
    <property type="protein sequence ID" value="TEB40689.1"/>
    <property type="molecule type" value="Genomic_DNA"/>
</dbReference>
<dbReference type="AlphaFoldDB" id="A0A4Y7U4E3"/>
<feature type="non-terminal residue" evidence="1">
    <location>
        <position position="106"/>
    </location>
</feature>
<evidence type="ECO:0000313" key="1">
    <source>
        <dbReference type="EMBL" id="TEB40689.1"/>
    </source>
</evidence>
<reference evidence="1 2" key="1">
    <citation type="journal article" date="2018" name="Syst. Appl. Microbiol.">
        <title>Flavobacterium circumlabens sp. nov. and Flavobacterium cupreum sp. nov., two psychrotrophic species isolated from Antarctic environmental samples.</title>
        <authorList>
            <person name="Kralova S."/>
            <person name="Busse H.J."/>
            <person name="Svec P."/>
            <person name="Maslanova I."/>
            <person name="Stankova E."/>
            <person name="Bartak M."/>
            <person name="Sedlacek I."/>
        </authorList>
    </citation>
    <scope>NUCLEOTIDE SEQUENCE [LARGE SCALE GENOMIC DNA]</scope>
    <source>
        <strain evidence="1 2">CCM 8828</strain>
    </source>
</reference>
<evidence type="ECO:0008006" key="3">
    <source>
        <dbReference type="Google" id="ProtNLM"/>
    </source>
</evidence>
<protein>
    <recommendedName>
        <fullName evidence="3">Sugar-binding protein</fullName>
    </recommendedName>
</protein>
<gene>
    <name evidence="1" type="ORF">D0809_29325</name>
</gene>
<comment type="caution">
    <text evidence="1">The sequence shown here is derived from an EMBL/GenBank/DDBJ whole genome shotgun (WGS) entry which is preliminary data.</text>
</comment>
<dbReference type="Proteomes" id="UP000298340">
    <property type="component" value="Unassembled WGS sequence"/>
</dbReference>
<accession>A0A4Y7U4E3</accession>
<organism evidence="1 2">
    <name type="scientific">Flavobacterium circumlabens</name>
    <dbReference type="NCBI Taxonomy" id="2133765"/>
    <lineage>
        <taxon>Bacteria</taxon>
        <taxon>Pseudomonadati</taxon>
        <taxon>Bacteroidota</taxon>
        <taxon>Flavobacteriia</taxon>
        <taxon>Flavobacteriales</taxon>
        <taxon>Flavobacteriaceae</taxon>
        <taxon>Flavobacterium</taxon>
    </lineage>
</organism>
<evidence type="ECO:0000313" key="2">
    <source>
        <dbReference type="Proteomes" id="UP000298340"/>
    </source>
</evidence>
<feature type="non-terminal residue" evidence="1">
    <location>
        <position position="1"/>
    </location>
</feature>